<organism evidence="1 2">
    <name type="scientific">Paenibacillus filicis</name>
    <dbReference type="NCBI Taxonomy" id="669464"/>
    <lineage>
        <taxon>Bacteria</taxon>
        <taxon>Bacillati</taxon>
        <taxon>Bacillota</taxon>
        <taxon>Bacilli</taxon>
        <taxon>Bacillales</taxon>
        <taxon>Paenibacillaceae</taxon>
        <taxon>Paenibacillus</taxon>
    </lineage>
</organism>
<reference evidence="1 2" key="1">
    <citation type="submission" date="2024-04" db="EMBL/GenBank/DDBJ databases">
        <title>draft genome sequnece of Paenibacillus filicis.</title>
        <authorList>
            <person name="Kim D.-U."/>
        </authorList>
    </citation>
    <scope>NUCLEOTIDE SEQUENCE [LARGE SCALE GENOMIC DNA]</scope>
    <source>
        <strain evidence="1 2">KACC14197</strain>
    </source>
</reference>
<gene>
    <name evidence="1" type="ORF">WMW72_10035</name>
</gene>
<evidence type="ECO:0000313" key="2">
    <source>
        <dbReference type="Proteomes" id="UP001469365"/>
    </source>
</evidence>
<keyword evidence="1" id="KW-0418">Kinase</keyword>
<dbReference type="InterPro" id="IPR014867">
    <property type="entry name" value="Spore_coat_CotH_CotH2/3/7"/>
</dbReference>
<protein>
    <submittedName>
        <fullName evidence="1">CotH kinase family protein</fullName>
    </submittedName>
</protein>
<accession>A0ABU9DH97</accession>
<dbReference type="RefSeq" id="WP_341415310.1">
    <property type="nucleotide sequence ID" value="NZ_JBBPCC010000005.1"/>
</dbReference>
<dbReference type="EMBL" id="JBBPCC010000005">
    <property type="protein sequence ID" value="MEK8128241.1"/>
    <property type="molecule type" value="Genomic_DNA"/>
</dbReference>
<evidence type="ECO:0000313" key="1">
    <source>
        <dbReference type="EMBL" id="MEK8128241.1"/>
    </source>
</evidence>
<dbReference type="Pfam" id="PF08757">
    <property type="entry name" value="CotH"/>
    <property type="match status" value="1"/>
</dbReference>
<dbReference type="PANTHER" id="PTHR40050">
    <property type="entry name" value="INNER SPORE COAT PROTEIN H"/>
    <property type="match status" value="1"/>
</dbReference>
<sequence>MKRIALFVRKVQTLKNSARLAYLKSHLDIPQYLRWLAGAVCTGNYDGFDQNYALYRTSGSIKYHISPWDYEGTWGRDCYGEIVSSRSLRIEGYNGLTERLLSCPSIRRKYRKVLQGVLQKHFTREALEPKIRTLYAQLLPELMGDGTRRHSAYDMMSDLHVFLRYIGERRAFIEEELSKL</sequence>
<dbReference type="PANTHER" id="PTHR40050:SF1">
    <property type="entry name" value="INNER SPORE COAT PROTEIN H"/>
    <property type="match status" value="1"/>
</dbReference>
<dbReference type="GO" id="GO:0016301">
    <property type="term" value="F:kinase activity"/>
    <property type="evidence" value="ECO:0007669"/>
    <property type="project" value="UniProtKB-KW"/>
</dbReference>
<keyword evidence="2" id="KW-1185">Reference proteome</keyword>
<dbReference type="Proteomes" id="UP001469365">
    <property type="component" value="Unassembled WGS sequence"/>
</dbReference>
<comment type="caution">
    <text evidence="1">The sequence shown here is derived from an EMBL/GenBank/DDBJ whole genome shotgun (WGS) entry which is preliminary data.</text>
</comment>
<keyword evidence="1" id="KW-0808">Transferase</keyword>
<name>A0ABU9DH97_9BACL</name>
<proteinExistence type="predicted"/>